<dbReference type="OrthoDB" id="2298616at2"/>
<evidence type="ECO:0000313" key="2">
    <source>
        <dbReference type="EMBL" id="KRL86475.1"/>
    </source>
</evidence>
<name>A0A0R1U9E5_9LACO</name>
<keyword evidence="1" id="KW-0812">Transmembrane</keyword>
<gene>
    <name evidence="2" type="ORF">FC50_GL000723</name>
</gene>
<dbReference type="PATRIC" id="fig|1423783.4.peg.747"/>
<evidence type="ECO:0000256" key="1">
    <source>
        <dbReference type="SAM" id="Phobius"/>
    </source>
</evidence>
<proteinExistence type="predicted"/>
<protein>
    <submittedName>
        <fullName evidence="2">Uncharacterized protein</fullName>
    </submittedName>
</protein>
<feature type="transmembrane region" description="Helical" evidence="1">
    <location>
        <begin position="96"/>
        <end position="116"/>
    </location>
</feature>
<keyword evidence="1" id="KW-0472">Membrane</keyword>
<dbReference type="AlphaFoldDB" id="A0A0R1U9E5"/>
<keyword evidence="1" id="KW-1133">Transmembrane helix</keyword>
<reference evidence="2 3" key="1">
    <citation type="journal article" date="2015" name="Genome Announc.">
        <title>Expanding the biotechnology potential of lactobacilli through comparative genomics of 213 strains and associated genera.</title>
        <authorList>
            <person name="Sun Z."/>
            <person name="Harris H.M."/>
            <person name="McCann A."/>
            <person name="Guo C."/>
            <person name="Argimon S."/>
            <person name="Zhang W."/>
            <person name="Yang X."/>
            <person name="Jeffery I.B."/>
            <person name="Cooney J.C."/>
            <person name="Kagawa T.F."/>
            <person name="Liu W."/>
            <person name="Song Y."/>
            <person name="Salvetti E."/>
            <person name="Wrobel A."/>
            <person name="Rasinkangas P."/>
            <person name="Parkhill J."/>
            <person name="Rea M.C."/>
            <person name="O'Sullivan O."/>
            <person name="Ritari J."/>
            <person name="Douillard F.P."/>
            <person name="Paul Ross R."/>
            <person name="Yang R."/>
            <person name="Briner A.E."/>
            <person name="Felis G.E."/>
            <person name="de Vos W.M."/>
            <person name="Barrangou R."/>
            <person name="Klaenhammer T.R."/>
            <person name="Caufield P.W."/>
            <person name="Cui Y."/>
            <person name="Zhang H."/>
            <person name="O'Toole P.W."/>
        </authorList>
    </citation>
    <scope>NUCLEOTIDE SEQUENCE [LARGE SCALE GENOMIC DNA]</scope>
    <source>
        <strain evidence="2 3">DSM 15945</strain>
    </source>
</reference>
<evidence type="ECO:0000313" key="3">
    <source>
        <dbReference type="Proteomes" id="UP000051922"/>
    </source>
</evidence>
<keyword evidence="3" id="KW-1185">Reference proteome</keyword>
<comment type="caution">
    <text evidence="2">The sequence shown here is derived from an EMBL/GenBank/DDBJ whole genome shotgun (WGS) entry which is preliminary data.</text>
</comment>
<organism evidence="2 3">
    <name type="scientific">Lacticaseibacillus pantheris DSM 15945 = JCM 12539 = NBRC 106106</name>
    <dbReference type="NCBI Taxonomy" id="1423783"/>
    <lineage>
        <taxon>Bacteria</taxon>
        <taxon>Bacillati</taxon>
        <taxon>Bacillota</taxon>
        <taxon>Bacilli</taxon>
        <taxon>Lactobacillales</taxon>
        <taxon>Lactobacillaceae</taxon>
        <taxon>Lacticaseibacillus</taxon>
    </lineage>
</organism>
<sequence length="125" mass="14478">MKITYTNQSAPRVIATVWHNGEAHTLHDNDSIDLDVHRGDQVEYRVGRMTRRTPIHFQATDAKFVIEADRVFQMIFFGIIFALILLAYVLHWLDNYFVALAGLIIMVVAYEGIVFFRGFRARPVH</sequence>
<dbReference type="Proteomes" id="UP000051922">
    <property type="component" value="Unassembled WGS sequence"/>
</dbReference>
<feature type="transmembrane region" description="Helical" evidence="1">
    <location>
        <begin position="71"/>
        <end position="90"/>
    </location>
</feature>
<accession>A0A0R1U9E5</accession>
<dbReference type="EMBL" id="AZFJ01000044">
    <property type="protein sequence ID" value="KRL86475.1"/>
    <property type="molecule type" value="Genomic_DNA"/>
</dbReference>
<dbReference type="RefSeq" id="WP_056956526.1">
    <property type="nucleotide sequence ID" value="NZ_AZFJ01000044.1"/>
</dbReference>